<accession>A0A917ZEH1</accession>
<dbReference type="PRINTS" id="PR01217">
    <property type="entry name" value="PRICHEXTENSN"/>
</dbReference>
<dbReference type="EMBL" id="BMMS01000002">
    <property type="protein sequence ID" value="GGO81531.1"/>
    <property type="molecule type" value="Genomic_DNA"/>
</dbReference>
<feature type="chain" id="PRO_5036895864" description="Transglycosylase SLT domain-containing protein" evidence="2">
    <location>
        <begin position="25"/>
        <end position="398"/>
    </location>
</feature>
<dbReference type="InterPro" id="IPR023346">
    <property type="entry name" value="Lysozyme-like_dom_sf"/>
</dbReference>
<dbReference type="InterPro" id="IPR043426">
    <property type="entry name" value="MltB-like"/>
</dbReference>
<dbReference type="Gene3D" id="1.10.530.10">
    <property type="match status" value="1"/>
</dbReference>
<evidence type="ECO:0000313" key="5">
    <source>
        <dbReference type="Proteomes" id="UP000641932"/>
    </source>
</evidence>
<feature type="region of interest" description="Disordered" evidence="1">
    <location>
        <begin position="247"/>
        <end position="398"/>
    </location>
</feature>
<feature type="domain" description="Transglycosylase SLT" evidence="3">
    <location>
        <begin position="163"/>
        <end position="205"/>
    </location>
</feature>
<evidence type="ECO:0000256" key="2">
    <source>
        <dbReference type="SAM" id="SignalP"/>
    </source>
</evidence>
<dbReference type="PANTHER" id="PTHR30163:SF8">
    <property type="entry name" value="LYTIC MUREIN TRANSGLYCOSYLASE"/>
    <property type="match status" value="1"/>
</dbReference>
<keyword evidence="5" id="KW-1185">Reference proteome</keyword>
<evidence type="ECO:0000313" key="4">
    <source>
        <dbReference type="EMBL" id="GGO81531.1"/>
    </source>
</evidence>
<sequence>MGTAVAAVTMAALTASQAPGLASASSHPGPTAPPGPPISGDSPYYTGLPPLVTPDKPGTSIPLPSAGTDTAIPGGAGIPATVLAAYKKAQASLARTNPECNLPWELLAAIGQVESNQARGGNVDADGTTISPIRGPQLNGVGFANISDTDGGAYDGDALHDRAVGPMQFIPSTWATWGTDGNGDGKSDPNNVFDAALAAGHYLCAGGRDLSNPDHMAGAILGYNHSYDYLHTVRTWYEYFRTGHHTVPDNPGHPSPEPSYSSTPSPSATPSSPAPSHTGGPKPKPTPTVSASATVKPKPSPSSSTSSSPSPKPSDACPADPSPSPSDSESGKPTRTPLPTPTTPKPKPSSSTSGSPKPTPSPSDSDDPCATPTPTPSPSGSKSPSPQATPGVTPAPKP</sequence>
<gene>
    <name evidence="4" type="ORF">GCM10012280_05980</name>
</gene>
<comment type="caution">
    <text evidence="4">The sequence shown here is derived from an EMBL/GenBank/DDBJ whole genome shotgun (WGS) entry which is preliminary data.</text>
</comment>
<dbReference type="Pfam" id="PF13406">
    <property type="entry name" value="SLT_2"/>
    <property type="match status" value="1"/>
</dbReference>
<reference evidence="4" key="2">
    <citation type="submission" date="2020-09" db="EMBL/GenBank/DDBJ databases">
        <authorList>
            <person name="Sun Q."/>
            <person name="Zhou Y."/>
        </authorList>
    </citation>
    <scope>NUCLEOTIDE SEQUENCE</scope>
    <source>
        <strain evidence="4">CGMCC 4.7201</strain>
    </source>
</reference>
<dbReference type="InterPro" id="IPR031304">
    <property type="entry name" value="SLT_2"/>
</dbReference>
<name>A0A917ZEH1_9ACTN</name>
<dbReference type="SUPFAM" id="SSF53955">
    <property type="entry name" value="Lysozyme-like"/>
    <property type="match status" value="1"/>
</dbReference>
<dbReference type="CDD" id="cd13399">
    <property type="entry name" value="Slt35-like"/>
    <property type="match status" value="1"/>
</dbReference>
<dbReference type="RefSeq" id="WP_229698110.1">
    <property type="nucleotide sequence ID" value="NZ_BMMS01000002.1"/>
</dbReference>
<dbReference type="PANTHER" id="PTHR30163">
    <property type="entry name" value="MEMBRANE-BOUND LYTIC MUREIN TRANSGLYCOSYLASE B"/>
    <property type="match status" value="1"/>
</dbReference>
<keyword evidence="2" id="KW-0732">Signal</keyword>
<dbReference type="GO" id="GO:0009253">
    <property type="term" value="P:peptidoglycan catabolic process"/>
    <property type="evidence" value="ECO:0007669"/>
    <property type="project" value="TreeGrafter"/>
</dbReference>
<dbReference type="Proteomes" id="UP000641932">
    <property type="component" value="Unassembled WGS sequence"/>
</dbReference>
<evidence type="ECO:0000259" key="3">
    <source>
        <dbReference type="Pfam" id="PF13406"/>
    </source>
</evidence>
<dbReference type="AlphaFoldDB" id="A0A917ZEH1"/>
<feature type="region of interest" description="Disordered" evidence="1">
    <location>
        <begin position="20"/>
        <end position="68"/>
    </location>
</feature>
<organism evidence="4 5">
    <name type="scientific">Wenjunlia tyrosinilytica</name>
    <dbReference type="NCBI Taxonomy" id="1544741"/>
    <lineage>
        <taxon>Bacteria</taxon>
        <taxon>Bacillati</taxon>
        <taxon>Actinomycetota</taxon>
        <taxon>Actinomycetes</taxon>
        <taxon>Kitasatosporales</taxon>
        <taxon>Streptomycetaceae</taxon>
        <taxon>Wenjunlia</taxon>
    </lineage>
</organism>
<dbReference type="GO" id="GO:0008933">
    <property type="term" value="F:peptidoglycan lytic transglycosylase activity"/>
    <property type="evidence" value="ECO:0007669"/>
    <property type="project" value="TreeGrafter"/>
</dbReference>
<feature type="signal peptide" evidence="2">
    <location>
        <begin position="1"/>
        <end position="24"/>
    </location>
</feature>
<proteinExistence type="predicted"/>
<feature type="compositionally biased region" description="Pro residues" evidence="1">
    <location>
        <begin position="336"/>
        <end position="347"/>
    </location>
</feature>
<reference evidence="4" key="1">
    <citation type="journal article" date="2014" name="Int. J. Syst. Evol. Microbiol.">
        <title>Complete genome sequence of Corynebacterium casei LMG S-19264T (=DSM 44701T), isolated from a smear-ripened cheese.</title>
        <authorList>
            <consortium name="US DOE Joint Genome Institute (JGI-PGF)"/>
            <person name="Walter F."/>
            <person name="Albersmeier A."/>
            <person name="Kalinowski J."/>
            <person name="Ruckert C."/>
        </authorList>
    </citation>
    <scope>NUCLEOTIDE SEQUENCE</scope>
    <source>
        <strain evidence="4">CGMCC 4.7201</strain>
    </source>
</reference>
<protein>
    <recommendedName>
        <fullName evidence="3">Transglycosylase SLT domain-containing protein</fullName>
    </recommendedName>
</protein>
<evidence type="ECO:0000256" key="1">
    <source>
        <dbReference type="SAM" id="MobiDB-lite"/>
    </source>
</evidence>
<feature type="compositionally biased region" description="Low complexity" evidence="1">
    <location>
        <begin position="258"/>
        <end position="335"/>
    </location>
</feature>